<feature type="active site" evidence="6">
    <location>
        <position position="101"/>
    </location>
</feature>
<evidence type="ECO:0000313" key="9">
    <source>
        <dbReference type="EMBL" id="TBT95003.1"/>
    </source>
</evidence>
<dbReference type="PROSITE" id="PS00761">
    <property type="entry name" value="SPASE_I_3"/>
    <property type="match status" value="1"/>
</dbReference>
<evidence type="ECO:0000259" key="8">
    <source>
        <dbReference type="Pfam" id="PF10502"/>
    </source>
</evidence>
<dbReference type="InterPro" id="IPR036286">
    <property type="entry name" value="LexA/Signal_pep-like_sf"/>
</dbReference>
<reference evidence="9 10" key="1">
    <citation type="submission" date="2019-01" db="EMBL/GenBank/DDBJ databases">
        <title>Lactibacter flavus gen. nov., sp. nov., a novel bacterium of the family Propionibacteriaceae isolated from raw milk and dairy products.</title>
        <authorList>
            <person name="Huptas C."/>
            <person name="Wenning M."/>
            <person name="Breitenwieser F."/>
            <person name="Doll E."/>
            <person name="Von Neubeck M."/>
            <person name="Busse H.-J."/>
            <person name="Scherer S."/>
        </authorList>
    </citation>
    <scope>NUCLEOTIDE SEQUENCE [LARGE SCALE GENOMIC DNA]</scope>
    <source>
        <strain evidence="9 10">DSM 22130</strain>
    </source>
</reference>
<gene>
    <name evidence="9" type="primary">lepB</name>
    <name evidence="9" type="ORF">ET996_07700</name>
</gene>
<dbReference type="PRINTS" id="PR00727">
    <property type="entry name" value="LEADERPTASE"/>
</dbReference>
<dbReference type="OrthoDB" id="9815782at2"/>
<keyword evidence="10" id="KW-1185">Reference proteome</keyword>
<dbReference type="GO" id="GO:0004252">
    <property type="term" value="F:serine-type endopeptidase activity"/>
    <property type="evidence" value="ECO:0007669"/>
    <property type="project" value="InterPro"/>
</dbReference>
<evidence type="ECO:0000256" key="5">
    <source>
        <dbReference type="ARBA" id="ARBA00022801"/>
    </source>
</evidence>
<dbReference type="InterPro" id="IPR019758">
    <property type="entry name" value="Pept_S26A_signal_pept_1_CS"/>
</dbReference>
<evidence type="ECO:0000256" key="3">
    <source>
        <dbReference type="ARBA" id="ARBA00009370"/>
    </source>
</evidence>
<evidence type="ECO:0000256" key="4">
    <source>
        <dbReference type="ARBA" id="ARBA00013208"/>
    </source>
</evidence>
<organism evidence="9 10">
    <name type="scientific">Propioniciclava tarda</name>
    <dbReference type="NCBI Taxonomy" id="433330"/>
    <lineage>
        <taxon>Bacteria</taxon>
        <taxon>Bacillati</taxon>
        <taxon>Actinomycetota</taxon>
        <taxon>Actinomycetes</taxon>
        <taxon>Propionibacteriales</taxon>
        <taxon>Propionibacteriaceae</taxon>
        <taxon>Propioniciclava</taxon>
    </lineage>
</organism>
<dbReference type="GO" id="GO:0006465">
    <property type="term" value="P:signal peptide processing"/>
    <property type="evidence" value="ECO:0007669"/>
    <property type="project" value="InterPro"/>
</dbReference>
<dbReference type="EC" id="3.4.21.89" evidence="4 7"/>
<comment type="similarity">
    <text evidence="3 7">Belongs to the peptidase S26 family.</text>
</comment>
<dbReference type="PANTHER" id="PTHR43390:SF1">
    <property type="entry name" value="CHLOROPLAST PROCESSING PEPTIDASE"/>
    <property type="match status" value="1"/>
</dbReference>
<name>A0A4Q9KKL7_PROTD</name>
<evidence type="ECO:0000313" key="10">
    <source>
        <dbReference type="Proteomes" id="UP000291933"/>
    </source>
</evidence>
<proteinExistence type="inferred from homology"/>
<dbReference type="CDD" id="cd06530">
    <property type="entry name" value="S26_SPase_I"/>
    <property type="match status" value="1"/>
</dbReference>
<feature type="active site" evidence="6">
    <location>
        <position position="29"/>
    </location>
</feature>
<keyword evidence="5 7" id="KW-0378">Hydrolase</keyword>
<keyword evidence="7" id="KW-0645">Protease</keyword>
<feature type="domain" description="Peptidase S26" evidence="8">
    <location>
        <begin position="6"/>
        <end position="209"/>
    </location>
</feature>
<dbReference type="EMBL" id="SDMR01000008">
    <property type="protein sequence ID" value="TBT95003.1"/>
    <property type="molecule type" value="Genomic_DNA"/>
</dbReference>
<dbReference type="GO" id="GO:0005886">
    <property type="term" value="C:plasma membrane"/>
    <property type="evidence" value="ECO:0007669"/>
    <property type="project" value="UniProtKB-SubCell"/>
</dbReference>
<dbReference type="Pfam" id="PF10502">
    <property type="entry name" value="Peptidase_S26"/>
    <property type="match status" value="1"/>
</dbReference>
<dbReference type="PANTHER" id="PTHR43390">
    <property type="entry name" value="SIGNAL PEPTIDASE I"/>
    <property type="match status" value="1"/>
</dbReference>
<evidence type="ECO:0000256" key="1">
    <source>
        <dbReference type="ARBA" id="ARBA00000677"/>
    </source>
</evidence>
<dbReference type="SUPFAM" id="SSF51306">
    <property type="entry name" value="LexA/Signal peptidase"/>
    <property type="match status" value="1"/>
</dbReference>
<dbReference type="NCBIfam" id="TIGR02227">
    <property type="entry name" value="sigpep_I_bact"/>
    <property type="match status" value="1"/>
</dbReference>
<evidence type="ECO:0000256" key="2">
    <source>
        <dbReference type="ARBA" id="ARBA00004401"/>
    </source>
</evidence>
<dbReference type="InterPro" id="IPR019533">
    <property type="entry name" value="Peptidase_S26"/>
</dbReference>
<evidence type="ECO:0000256" key="6">
    <source>
        <dbReference type="PIRSR" id="PIRSR600223-1"/>
    </source>
</evidence>
<sequence>MATYALASLLVVSLVQAFLVRVHNVSSGSMQNTLGVTDRVLSSRLPYGGGGPARGDIIIFAHGDTWDSTVRSPDPSPFKQAARTFGDITGIGISNSNYTVKRVIGLAGDTVACCDTGGRVLVNNQPLTEPYLFEDIPFRAGSFDCATDPRSSRCFGPITVPVGNLLVMGDHRSVSGDSVAGCRSALATADCAKFVRLDQVTGKVIAKVWPPGPVG</sequence>
<comment type="catalytic activity">
    <reaction evidence="1 7">
        <text>Cleavage of hydrophobic, N-terminal signal or leader sequences from secreted and periplasmic proteins.</text>
        <dbReference type="EC" id="3.4.21.89"/>
    </reaction>
</comment>
<dbReference type="GO" id="GO:0009003">
    <property type="term" value="F:signal peptidase activity"/>
    <property type="evidence" value="ECO:0007669"/>
    <property type="project" value="UniProtKB-EC"/>
</dbReference>
<dbReference type="Gene3D" id="2.10.109.10">
    <property type="entry name" value="Umud Fragment, subunit A"/>
    <property type="match status" value="1"/>
</dbReference>
<dbReference type="AlphaFoldDB" id="A0A4Q9KKL7"/>
<evidence type="ECO:0000256" key="7">
    <source>
        <dbReference type="RuleBase" id="RU362042"/>
    </source>
</evidence>
<dbReference type="InterPro" id="IPR000223">
    <property type="entry name" value="Pept_S26A_signal_pept_1"/>
</dbReference>
<comment type="caution">
    <text evidence="9">The sequence shown here is derived from an EMBL/GenBank/DDBJ whole genome shotgun (WGS) entry which is preliminary data.</text>
</comment>
<comment type="subcellular location">
    <subcellularLocation>
        <location evidence="2">Cell membrane</location>
        <topology evidence="2">Single-pass type II membrane protein</topology>
    </subcellularLocation>
    <subcellularLocation>
        <location evidence="7">Membrane</location>
        <topology evidence="7">Single-pass type II membrane protein</topology>
    </subcellularLocation>
</comment>
<dbReference type="Proteomes" id="UP000291933">
    <property type="component" value="Unassembled WGS sequence"/>
</dbReference>
<accession>A0A4Q9KKL7</accession>
<protein>
    <recommendedName>
        <fullName evidence="4 7">Signal peptidase I</fullName>
        <ecNumber evidence="4 7">3.4.21.89</ecNumber>
    </recommendedName>
</protein>